<dbReference type="Proteomes" id="UP000187609">
    <property type="component" value="Unassembled WGS sequence"/>
</dbReference>
<organism evidence="2 3">
    <name type="scientific">Nicotiana attenuata</name>
    <name type="common">Coyote tobacco</name>
    <dbReference type="NCBI Taxonomy" id="49451"/>
    <lineage>
        <taxon>Eukaryota</taxon>
        <taxon>Viridiplantae</taxon>
        <taxon>Streptophyta</taxon>
        <taxon>Embryophyta</taxon>
        <taxon>Tracheophyta</taxon>
        <taxon>Spermatophyta</taxon>
        <taxon>Magnoliopsida</taxon>
        <taxon>eudicotyledons</taxon>
        <taxon>Gunneridae</taxon>
        <taxon>Pentapetalae</taxon>
        <taxon>asterids</taxon>
        <taxon>lamiids</taxon>
        <taxon>Solanales</taxon>
        <taxon>Solanaceae</taxon>
        <taxon>Nicotianoideae</taxon>
        <taxon>Nicotianeae</taxon>
        <taxon>Nicotiana</taxon>
    </lineage>
</organism>
<evidence type="ECO:0000313" key="2">
    <source>
        <dbReference type="EMBL" id="OIT29252.1"/>
    </source>
</evidence>
<keyword evidence="1" id="KW-0472">Membrane</keyword>
<keyword evidence="1" id="KW-0812">Transmembrane</keyword>
<dbReference type="Gramene" id="OIT29252">
    <property type="protein sequence ID" value="OIT29252"/>
    <property type="gene ID" value="A4A49_16113"/>
</dbReference>
<keyword evidence="1" id="KW-1133">Transmembrane helix</keyword>
<keyword evidence="3" id="KW-1185">Reference proteome</keyword>
<name>A0A314KJ88_NICAT</name>
<feature type="transmembrane region" description="Helical" evidence="1">
    <location>
        <begin position="752"/>
        <end position="774"/>
    </location>
</feature>
<evidence type="ECO:0000256" key="1">
    <source>
        <dbReference type="SAM" id="Phobius"/>
    </source>
</evidence>
<dbReference type="EMBL" id="MJEQ01001830">
    <property type="protein sequence ID" value="OIT29252.1"/>
    <property type="molecule type" value="Genomic_DNA"/>
</dbReference>
<protein>
    <submittedName>
        <fullName evidence="2">Uncharacterized protein</fullName>
    </submittedName>
</protein>
<dbReference type="AlphaFoldDB" id="A0A314KJ88"/>
<evidence type="ECO:0000313" key="3">
    <source>
        <dbReference type="Proteomes" id="UP000187609"/>
    </source>
</evidence>
<gene>
    <name evidence="2" type="ORF">A4A49_16113</name>
</gene>
<accession>A0A314KJ88</accession>
<comment type="caution">
    <text evidence="2">The sequence shown here is derived from an EMBL/GenBank/DDBJ whole genome shotgun (WGS) entry which is preliminary data.</text>
</comment>
<reference evidence="2" key="1">
    <citation type="submission" date="2016-11" db="EMBL/GenBank/DDBJ databases">
        <title>The genome of Nicotiana attenuata.</title>
        <authorList>
            <person name="Xu S."/>
            <person name="Brockmoeller T."/>
            <person name="Gaquerel E."/>
            <person name="Navarro A."/>
            <person name="Kuhl H."/>
            <person name="Gase K."/>
            <person name="Ling Z."/>
            <person name="Zhou W."/>
            <person name="Kreitzer C."/>
            <person name="Stanke M."/>
            <person name="Tang H."/>
            <person name="Lyons E."/>
            <person name="Pandey P."/>
            <person name="Pandey S.P."/>
            <person name="Timmermann B."/>
            <person name="Baldwin I.T."/>
        </authorList>
    </citation>
    <scope>NUCLEOTIDE SEQUENCE [LARGE SCALE GENOMIC DNA]</scope>
    <source>
        <strain evidence="2">UT</strain>
    </source>
</reference>
<sequence length="911" mass="103690">MDKLDNAYGPVIWTKVGQAIGPGAKPRYGQGIRQPNDTFAWDSVELRRFRGGNPEAWVLEAERYFEFYSIADEFKLSLASCYLDGEALAWFQWLYRNKQFVDWKHFTEKLKLHYRKWIPPASIRCSTDFQFYSNCSETLALPETYVSPLTAKSNVSNFCEFESIFEDGNSEVMHMFDELPTKGFPKAIEEIYSFTAACHDTDASTHTSHFAANLEDNHSPKIFDKMLHSCFPNVIVEAQSDAPINDEEARDSDTQWFSKSIQRDFLMTKQTEQSAFTEILPMKYEGIFEATEINSDSNDSKLEEDQQVCAMVKKNSSDTVVQIFDKSPHRKEIDFLDDISPWISTEEAADIFESDANKMFDKVIQRNETGTTLITEVVSHANPVFSQEISMIGLVSVNSNAKVPILAIEFDMGYDFSFDPGSGAIPLIRVQSPQRRLEDHFTPSNPSRQHLTKHGGVSKYMLWFQHDINAHIANWFDTGQRPKASKFSLDFLVIILLDRCVYGKVSWLDNGRGIFDDMIYRNMLTVLESFVPPTTVYSSFHEILLESMKSVQSSKLALALTFDDVNSPTRRGAIRPLRFAYVSASYEQICSNATLLLGDDVIFVVLVFSARILEMICGRSYNRKSAQHIRIAWIHQNGSKLEKPFACLLPFDLGNPYFGQQGRAKVISKSPKIITTTTNMLQGRNREEWMTWAFGPQVSTRLVLVKECNILLCFISQAVYVEDQHVIGVYTHLFMLQDLTGTLIKKVKAKMILVELICRTITILLFIPVFLWLMKYSKETQYISHHAFVQNEVHYAVTIVEPDMNKVWYGALNFAQKELACACHLVYCKLIEIHTTIASLPKAVSLVFLNSNFEDKVLIEEGSIVVNMDKLDNAYGPVIWTKVGQAIGPGAKPRYGQGMRLPNDTFAWNPG</sequence>
<proteinExistence type="predicted"/>